<sequence>MKVSIITSVWNNKNTIEDAIKSVLSQNYRDIEYIVVDGASSDGTIEVIKKYEDKISTFVSEKDKGIYDGLNKGVELATGDIIGFLHSDDIYADENIISEVVEAFKKNGTDSIYGDLVYVDKEDTSKIFRYWKSGNYSFKKLCNGWMPPHPTFFVKKEFYDRYGKFDLDFGIAADYDFMLRMLGKYKITTSYLPKVLYKMRVGGASNRSIKNIIQKSREDIKALKNNGIGGIHTIVMKNLSKIPQFLKKS</sequence>
<dbReference type="AlphaFoldDB" id="A0A5R8XYM6"/>
<evidence type="ECO:0000313" key="3">
    <source>
        <dbReference type="Proteomes" id="UP000308901"/>
    </source>
</evidence>
<evidence type="ECO:0000259" key="1">
    <source>
        <dbReference type="Pfam" id="PF00535"/>
    </source>
</evidence>
<name>A0A5R8XYM6_9BACT</name>
<dbReference type="Gene3D" id="3.90.550.10">
    <property type="entry name" value="Spore Coat Polysaccharide Biosynthesis Protein SpsA, Chain A"/>
    <property type="match status" value="1"/>
</dbReference>
<dbReference type="RefSeq" id="WP_138153078.1">
    <property type="nucleotide sequence ID" value="NZ_VANU01000005.1"/>
</dbReference>
<dbReference type="InterPro" id="IPR001173">
    <property type="entry name" value="Glyco_trans_2-like"/>
</dbReference>
<dbReference type="Proteomes" id="UP000308901">
    <property type="component" value="Unassembled WGS sequence"/>
</dbReference>
<proteinExistence type="predicted"/>
<reference evidence="2 3" key="1">
    <citation type="submission" date="2019-05" db="EMBL/GenBank/DDBJ databases">
        <title>Arcobacter sp. nov., isolated from sea sediment.</title>
        <authorList>
            <person name="Kim W."/>
        </authorList>
    </citation>
    <scope>NUCLEOTIDE SEQUENCE [LARGE SCALE GENOMIC DNA]</scope>
    <source>
        <strain evidence="2 3">CAU 1517</strain>
    </source>
</reference>
<gene>
    <name evidence="2" type="ORF">FDK22_11270</name>
</gene>
<dbReference type="Pfam" id="PF00535">
    <property type="entry name" value="Glycos_transf_2"/>
    <property type="match status" value="1"/>
</dbReference>
<dbReference type="OrthoDB" id="9786172at2"/>
<accession>A0A5R8XYM6</accession>
<dbReference type="PANTHER" id="PTHR22916:SF3">
    <property type="entry name" value="UDP-GLCNAC:BETAGAL BETA-1,3-N-ACETYLGLUCOSAMINYLTRANSFERASE-LIKE PROTEIN 1"/>
    <property type="match status" value="1"/>
</dbReference>
<dbReference type="SUPFAM" id="SSF53448">
    <property type="entry name" value="Nucleotide-diphospho-sugar transferases"/>
    <property type="match status" value="1"/>
</dbReference>
<protein>
    <submittedName>
        <fullName evidence="2">Glycosyltransferase</fullName>
    </submittedName>
</protein>
<dbReference type="CDD" id="cd06433">
    <property type="entry name" value="GT_2_WfgS_like"/>
    <property type="match status" value="1"/>
</dbReference>
<dbReference type="GO" id="GO:0016758">
    <property type="term" value="F:hexosyltransferase activity"/>
    <property type="evidence" value="ECO:0007669"/>
    <property type="project" value="UniProtKB-ARBA"/>
</dbReference>
<organism evidence="2 3">
    <name type="scientific">Arcobacter arenosus</name>
    <dbReference type="NCBI Taxonomy" id="2576037"/>
    <lineage>
        <taxon>Bacteria</taxon>
        <taxon>Pseudomonadati</taxon>
        <taxon>Campylobacterota</taxon>
        <taxon>Epsilonproteobacteria</taxon>
        <taxon>Campylobacterales</taxon>
        <taxon>Arcobacteraceae</taxon>
        <taxon>Arcobacter</taxon>
    </lineage>
</organism>
<comment type="caution">
    <text evidence="2">The sequence shown here is derived from an EMBL/GenBank/DDBJ whole genome shotgun (WGS) entry which is preliminary data.</text>
</comment>
<dbReference type="InterPro" id="IPR029044">
    <property type="entry name" value="Nucleotide-diphossugar_trans"/>
</dbReference>
<evidence type="ECO:0000313" key="2">
    <source>
        <dbReference type="EMBL" id="TLP36823.1"/>
    </source>
</evidence>
<dbReference type="PANTHER" id="PTHR22916">
    <property type="entry name" value="GLYCOSYLTRANSFERASE"/>
    <property type="match status" value="1"/>
</dbReference>
<keyword evidence="2" id="KW-0808">Transferase</keyword>
<feature type="domain" description="Glycosyltransferase 2-like" evidence="1">
    <location>
        <begin position="4"/>
        <end position="139"/>
    </location>
</feature>
<keyword evidence="3" id="KW-1185">Reference proteome</keyword>
<dbReference type="EMBL" id="VANU01000005">
    <property type="protein sequence ID" value="TLP36823.1"/>
    <property type="molecule type" value="Genomic_DNA"/>
</dbReference>